<proteinExistence type="predicted"/>
<gene>
    <name evidence="2" type="ORF">DACRYDRAFT_21502</name>
</gene>
<protein>
    <submittedName>
        <fullName evidence="2">Uncharacterized protein</fullName>
    </submittedName>
</protein>
<accession>M5G3M8</accession>
<name>M5G3M8_DACPD</name>
<dbReference type="GeneID" id="63687484"/>
<evidence type="ECO:0000313" key="2">
    <source>
        <dbReference type="EMBL" id="EJU03279.1"/>
    </source>
</evidence>
<feature type="compositionally biased region" description="Basic and acidic residues" evidence="1">
    <location>
        <begin position="52"/>
        <end position="63"/>
    </location>
</feature>
<feature type="region of interest" description="Disordered" evidence="1">
    <location>
        <begin position="39"/>
        <end position="63"/>
    </location>
</feature>
<dbReference type="Proteomes" id="UP000030653">
    <property type="component" value="Unassembled WGS sequence"/>
</dbReference>
<keyword evidence="3" id="KW-1185">Reference proteome</keyword>
<dbReference type="HOGENOM" id="CLU_2885715_0_0_1"/>
<sequence>MFRGFKVQRGRNGGRICRKNDEDNIGYLASQFSTESDRITGSSFLPVSGSDLSERPDNSARDL</sequence>
<evidence type="ECO:0000256" key="1">
    <source>
        <dbReference type="SAM" id="MobiDB-lite"/>
    </source>
</evidence>
<organism evidence="2 3">
    <name type="scientific">Dacryopinax primogenitus (strain DJM 731)</name>
    <name type="common">Brown rot fungus</name>
    <dbReference type="NCBI Taxonomy" id="1858805"/>
    <lineage>
        <taxon>Eukaryota</taxon>
        <taxon>Fungi</taxon>
        <taxon>Dikarya</taxon>
        <taxon>Basidiomycota</taxon>
        <taxon>Agaricomycotina</taxon>
        <taxon>Dacrymycetes</taxon>
        <taxon>Dacrymycetales</taxon>
        <taxon>Dacrymycetaceae</taxon>
        <taxon>Dacryopinax</taxon>
    </lineage>
</organism>
<dbReference type="AlphaFoldDB" id="M5G3M8"/>
<dbReference type="EMBL" id="JH795860">
    <property type="protein sequence ID" value="EJU03279.1"/>
    <property type="molecule type" value="Genomic_DNA"/>
</dbReference>
<evidence type="ECO:0000313" key="3">
    <source>
        <dbReference type="Proteomes" id="UP000030653"/>
    </source>
</evidence>
<reference evidence="2 3" key="1">
    <citation type="journal article" date="2012" name="Science">
        <title>The Paleozoic origin of enzymatic lignin decomposition reconstructed from 31 fungal genomes.</title>
        <authorList>
            <person name="Floudas D."/>
            <person name="Binder M."/>
            <person name="Riley R."/>
            <person name="Barry K."/>
            <person name="Blanchette R.A."/>
            <person name="Henrissat B."/>
            <person name="Martinez A.T."/>
            <person name="Otillar R."/>
            <person name="Spatafora J.W."/>
            <person name="Yadav J.S."/>
            <person name="Aerts A."/>
            <person name="Benoit I."/>
            <person name="Boyd A."/>
            <person name="Carlson A."/>
            <person name="Copeland A."/>
            <person name="Coutinho P.M."/>
            <person name="de Vries R.P."/>
            <person name="Ferreira P."/>
            <person name="Findley K."/>
            <person name="Foster B."/>
            <person name="Gaskell J."/>
            <person name="Glotzer D."/>
            <person name="Gorecki P."/>
            <person name="Heitman J."/>
            <person name="Hesse C."/>
            <person name="Hori C."/>
            <person name="Igarashi K."/>
            <person name="Jurgens J.A."/>
            <person name="Kallen N."/>
            <person name="Kersten P."/>
            <person name="Kohler A."/>
            <person name="Kuees U."/>
            <person name="Kumar T.K.A."/>
            <person name="Kuo A."/>
            <person name="LaButti K."/>
            <person name="Larrondo L.F."/>
            <person name="Lindquist E."/>
            <person name="Ling A."/>
            <person name="Lombard V."/>
            <person name="Lucas S."/>
            <person name="Lundell T."/>
            <person name="Martin R."/>
            <person name="McLaughlin D.J."/>
            <person name="Morgenstern I."/>
            <person name="Morin E."/>
            <person name="Murat C."/>
            <person name="Nagy L.G."/>
            <person name="Nolan M."/>
            <person name="Ohm R.A."/>
            <person name="Patyshakuliyeva A."/>
            <person name="Rokas A."/>
            <person name="Ruiz-Duenas F.J."/>
            <person name="Sabat G."/>
            <person name="Salamov A."/>
            <person name="Samejima M."/>
            <person name="Schmutz J."/>
            <person name="Slot J.C."/>
            <person name="St John F."/>
            <person name="Stenlid J."/>
            <person name="Sun H."/>
            <person name="Sun S."/>
            <person name="Syed K."/>
            <person name="Tsang A."/>
            <person name="Wiebenga A."/>
            <person name="Young D."/>
            <person name="Pisabarro A."/>
            <person name="Eastwood D.C."/>
            <person name="Martin F."/>
            <person name="Cullen D."/>
            <person name="Grigoriev I.V."/>
            <person name="Hibbett D.S."/>
        </authorList>
    </citation>
    <scope>NUCLEOTIDE SEQUENCE [LARGE SCALE GENOMIC DNA]</scope>
    <source>
        <strain evidence="2 3">DJM-731 SS1</strain>
    </source>
</reference>
<dbReference type="RefSeq" id="XP_040630173.1">
    <property type="nucleotide sequence ID" value="XM_040772422.1"/>
</dbReference>